<name>A0ABR9DRQ2_9MICO</name>
<dbReference type="InterPro" id="IPR003728">
    <property type="entry name" value="Ribosome_maturation_RimP"/>
</dbReference>
<keyword evidence="7" id="KW-1185">Reference proteome</keyword>
<evidence type="ECO:0000259" key="4">
    <source>
        <dbReference type="Pfam" id="PF02576"/>
    </source>
</evidence>
<dbReference type="InterPro" id="IPR035956">
    <property type="entry name" value="RimP_N_sf"/>
</dbReference>
<gene>
    <name evidence="3" type="primary">rimP</name>
    <name evidence="6" type="ORF">IGS67_09080</name>
</gene>
<evidence type="ECO:0000259" key="5">
    <source>
        <dbReference type="Pfam" id="PF17384"/>
    </source>
</evidence>
<evidence type="ECO:0000313" key="6">
    <source>
        <dbReference type="EMBL" id="MBD9699639.1"/>
    </source>
</evidence>
<feature type="domain" description="Ribosome maturation factor RimP N-terminal" evidence="4">
    <location>
        <begin position="16"/>
        <end position="90"/>
    </location>
</feature>
<keyword evidence="1 3" id="KW-0963">Cytoplasm</keyword>
<dbReference type="Pfam" id="PF02576">
    <property type="entry name" value="RimP_N"/>
    <property type="match status" value="1"/>
</dbReference>
<comment type="subcellular location">
    <subcellularLocation>
        <location evidence="3">Cytoplasm</location>
    </subcellularLocation>
</comment>
<dbReference type="PANTHER" id="PTHR33867:SF1">
    <property type="entry name" value="RIBOSOME MATURATION FACTOR RIMP"/>
    <property type="match status" value="1"/>
</dbReference>
<dbReference type="CDD" id="cd01734">
    <property type="entry name" value="YlxS_C"/>
    <property type="match status" value="1"/>
</dbReference>
<dbReference type="Pfam" id="PF17384">
    <property type="entry name" value="DUF150_C"/>
    <property type="match status" value="1"/>
</dbReference>
<comment type="caution">
    <text evidence="6">The sequence shown here is derived from an EMBL/GenBank/DDBJ whole genome shotgun (WGS) entry which is preliminary data.</text>
</comment>
<dbReference type="Proteomes" id="UP000642107">
    <property type="component" value="Unassembled WGS sequence"/>
</dbReference>
<keyword evidence="2 3" id="KW-0690">Ribosome biogenesis</keyword>
<dbReference type="HAMAP" id="MF_01077">
    <property type="entry name" value="RimP"/>
    <property type="match status" value="1"/>
</dbReference>
<dbReference type="EMBL" id="JACZDF010000004">
    <property type="protein sequence ID" value="MBD9699639.1"/>
    <property type="molecule type" value="Genomic_DNA"/>
</dbReference>
<dbReference type="InterPro" id="IPR028998">
    <property type="entry name" value="RimP_C"/>
</dbReference>
<dbReference type="SUPFAM" id="SSF75420">
    <property type="entry name" value="YhbC-like, N-terminal domain"/>
    <property type="match status" value="1"/>
</dbReference>
<organism evidence="6 7">
    <name type="scientific">Flavimobilis rhizosphaerae</name>
    <dbReference type="NCBI Taxonomy" id="2775421"/>
    <lineage>
        <taxon>Bacteria</taxon>
        <taxon>Bacillati</taxon>
        <taxon>Actinomycetota</taxon>
        <taxon>Actinomycetes</taxon>
        <taxon>Micrococcales</taxon>
        <taxon>Jonesiaceae</taxon>
        <taxon>Flavimobilis</taxon>
    </lineage>
</organism>
<reference evidence="6 7" key="1">
    <citation type="submission" date="2020-09" db="EMBL/GenBank/DDBJ databases">
        <title>Flavimobilis rhizosphaerae sp. nov., isolated from rhizosphere soil of Spartina alterniflora.</title>
        <authorList>
            <person name="Hanqin C."/>
        </authorList>
    </citation>
    <scope>NUCLEOTIDE SEQUENCE [LARGE SCALE GENOMIC DNA]</scope>
    <source>
        <strain evidence="6 7">GY 10621</strain>
    </source>
</reference>
<feature type="domain" description="Ribosome maturation factor RimP C-terminal" evidence="5">
    <location>
        <begin position="94"/>
        <end position="155"/>
    </location>
</feature>
<dbReference type="PANTHER" id="PTHR33867">
    <property type="entry name" value="RIBOSOME MATURATION FACTOR RIMP"/>
    <property type="match status" value="1"/>
</dbReference>
<comment type="function">
    <text evidence="3">Required for maturation of 30S ribosomal subunits.</text>
</comment>
<proteinExistence type="inferred from homology"/>
<dbReference type="SUPFAM" id="SSF74942">
    <property type="entry name" value="YhbC-like, C-terminal domain"/>
    <property type="match status" value="1"/>
</dbReference>
<evidence type="ECO:0000256" key="2">
    <source>
        <dbReference type="ARBA" id="ARBA00022517"/>
    </source>
</evidence>
<dbReference type="InterPro" id="IPR036847">
    <property type="entry name" value="RimP_C_sf"/>
</dbReference>
<evidence type="ECO:0000256" key="3">
    <source>
        <dbReference type="HAMAP-Rule" id="MF_01077"/>
    </source>
</evidence>
<sequence length="171" mass="18494">MAPQHGDLAAAVAAAITDAVAASGLFLEDVTIVGPATRSVVRVTVDLREDEVGSLPLERVAEVSRVVSDALDASDVLPHAYQLEVSSPGATRTLTEARHFRRARTRLVRVETRDGAEVTGRLVEVEDDVLVLDDEAGTSTRLPLADVRRGRVELEMRRIDEVDLGDDDVED</sequence>
<evidence type="ECO:0000313" key="7">
    <source>
        <dbReference type="Proteomes" id="UP000642107"/>
    </source>
</evidence>
<dbReference type="RefSeq" id="WP_192279878.1">
    <property type="nucleotide sequence ID" value="NZ_JACZDF010000004.1"/>
</dbReference>
<dbReference type="Gene3D" id="3.30.300.70">
    <property type="entry name" value="RimP-like superfamily, N-terminal"/>
    <property type="match status" value="1"/>
</dbReference>
<dbReference type="InterPro" id="IPR028989">
    <property type="entry name" value="RimP_N"/>
</dbReference>
<comment type="similarity">
    <text evidence="3">Belongs to the RimP family.</text>
</comment>
<evidence type="ECO:0000256" key="1">
    <source>
        <dbReference type="ARBA" id="ARBA00022490"/>
    </source>
</evidence>
<accession>A0ABR9DRQ2</accession>
<protein>
    <recommendedName>
        <fullName evidence="3">Ribosome maturation factor RimP</fullName>
    </recommendedName>
</protein>